<comment type="caution">
    <text evidence="2">The sequence shown here is derived from an EMBL/GenBank/DDBJ whole genome shotgun (WGS) entry which is preliminary data.</text>
</comment>
<dbReference type="Pfam" id="PF00903">
    <property type="entry name" value="Glyoxalase"/>
    <property type="match status" value="1"/>
</dbReference>
<dbReference type="InterPro" id="IPR004360">
    <property type="entry name" value="Glyas_Fos-R_dOase_dom"/>
</dbReference>
<organism evidence="2 3">
    <name type="scientific">Mesorhizobium salmacidum</name>
    <dbReference type="NCBI Taxonomy" id="3015171"/>
    <lineage>
        <taxon>Bacteria</taxon>
        <taxon>Pseudomonadati</taxon>
        <taxon>Pseudomonadota</taxon>
        <taxon>Alphaproteobacteria</taxon>
        <taxon>Hyphomicrobiales</taxon>
        <taxon>Phyllobacteriaceae</taxon>
        <taxon>Mesorhizobium</taxon>
    </lineage>
</organism>
<dbReference type="InterPro" id="IPR037523">
    <property type="entry name" value="VOC_core"/>
</dbReference>
<feature type="domain" description="VOC" evidence="1">
    <location>
        <begin position="5"/>
        <end position="125"/>
    </location>
</feature>
<dbReference type="PROSITE" id="PS51819">
    <property type="entry name" value="VOC"/>
    <property type="match status" value="1"/>
</dbReference>
<dbReference type="RefSeq" id="WP_337106102.1">
    <property type="nucleotide sequence ID" value="NZ_JAPYKS010000006.1"/>
</dbReference>
<reference evidence="2 3" key="1">
    <citation type="submission" date="2022-12" db="EMBL/GenBank/DDBJ databases">
        <authorList>
            <person name="Muema E."/>
        </authorList>
    </citation>
    <scope>NUCLEOTIDE SEQUENCE [LARGE SCALE GENOMIC DNA]</scope>
    <source>
        <strain evidence="3">1326</strain>
    </source>
</reference>
<dbReference type="Gene3D" id="3.10.180.10">
    <property type="entry name" value="2,3-Dihydroxybiphenyl 1,2-Dioxygenase, domain 1"/>
    <property type="match status" value="1"/>
</dbReference>
<sequence length="125" mass="13355">MLENSNATANLAVRDLAKAKAFYAGTLGLKQVHDEGGELIVYKSGNTTVNVYRSQFAGTNKATAVTWTVGDAIGTVVAALKSKGVVFEHYEMPGLTLEGDVHVGQGMKVAWFKDPDGNILNLVDR</sequence>
<dbReference type="Proteomes" id="UP001387293">
    <property type="component" value="Unassembled WGS sequence"/>
</dbReference>
<evidence type="ECO:0000259" key="1">
    <source>
        <dbReference type="PROSITE" id="PS51819"/>
    </source>
</evidence>
<gene>
    <name evidence="2" type="ORF">O7A60_09995</name>
</gene>
<dbReference type="InterPro" id="IPR029068">
    <property type="entry name" value="Glyas_Bleomycin-R_OHBP_Dase"/>
</dbReference>
<evidence type="ECO:0000313" key="3">
    <source>
        <dbReference type="Proteomes" id="UP001387293"/>
    </source>
</evidence>
<protein>
    <submittedName>
        <fullName evidence="2">VOC family protein</fullName>
    </submittedName>
</protein>
<keyword evidence="3" id="KW-1185">Reference proteome</keyword>
<accession>A0ABU8KVX7</accession>
<dbReference type="EMBL" id="JAPYKS010000006">
    <property type="protein sequence ID" value="MEI9409098.1"/>
    <property type="molecule type" value="Genomic_DNA"/>
</dbReference>
<name>A0ABU8KVX7_9HYPH</name>
<evidence type="ECO:0000313" key="2">
    <source>
        <dbReference type="EMBL" id="MEI9409098.1"/>
    </source>
</evidence>
<proteinExistence type="predicted"/>
<dbReference type="SUPFAM" id="SSF54593">
    <property type="entry name" value="Glyoxalase/Bleomycin resistance protein/Dihydroxybiphenyl dioxygenase"/>
    <property type="match status" value="1"/>
</dbReference>